<evidence type="ECO:0000313" key="16">
    <source>
        <dbReference type="EMBL" id="EPY53215.1"/>
    </source>
</evidence>
<evidence type="ECO:0000256" key="4">
    <source>
        <dbReference type="ARBA" id="ARBA00022490"/>
    </source>
</evidence>
<keyword evidence="6" id="KW-0808">Transferase</keyword>
<dbReference type="GeneID" id="25038070"/>
<dbReference type="FunFam" id="1.10.510.10:FF:000703">
    <property type="entry name" value="Casein kinase I gamma"/>
    <property type="match status" value="1"/>
</dbReference>
<evidence type="ECO:0000313" key="17">
    <source>
        <dbReference type="Proteomes" id="UP000015464"/>
    </source>
</evidence>
<evidence type="ECO:0000256" key="2">
    <source>
        <dbReference type="ARBA" id="ARBA00005926"/>
    </source>
</evidence>
<comment type="catalytic activity">
    <reaction evidence="10">
        <text>L-threonyl-[protein] + ATP = O-phospho-L-threonyl-[protein] + ADP + H(+)</text>
        <dbReference type="Rhea" id="RHEA:46608"/>
        <dbReference type="Rhea" id="RHEA-COMP:11060"/>
        <dbReference type="Rhea" id="RHEA-COMP:11605"/>
        <dbReference type="ChEBI" id="CHEBI:15378"/>
        <dbReference type="ChEBI" id="CHEBI:30013"/>
        <dbReference type="ChEBI" id="CHEBI:30616"/>
        <dbReference type="ChEBI" id="CHEBI:61977"/>
        <dbReference type="ChEBI" id="CHEBI:456216"/>
        <dbReference type="EC" id="2.7.11.1"/>
    </reaction>
</comment>
<dbReference type="RefSeq" id="XP_013021471.1">
    <property type="nucleotide sequence ID" value="XM_013166017.1"/>
</dbReference>
<accession>S9W5H7</accession>
<dbReference type="PROSITE" id="PS00108">
    <property type="entry name" value="PROTEIN_KINASE_ST"/>
    <property type="match status" value="1"/>
</dbReference>
<dbReference type="InterPro" id="IPR017441">
    <property type="entry name" value="Protein_kinase_ATP_BS"/>
</dbReference>
<feature type="domain" description="Protein kinase" evidence="15">
    <location>
        <begin position="15"/>
        <end position="285"/>
    </location>
</feature>
<comment type="similarity">
    <text evidence="2">Belongs to the protein kinase superfamily. CK1 Ser/Thr protein kinase family. Casein kinase I subfamily.</text>
</comment>
<sequence length="440" mass="50441">MSSTSSHSNIVGVHYRVGKKIGEGSFGMLFQGVNLVNNQPIALKFESRKSEVPQLRDEYLTYKLLMGVPGVPNVYYYGQEGMYNLLVMDLLGPSLEDLFDYCGRRFSPKTVAMIAKQMITRIQYIHERHFIYRDIKPDNFLIGVHGSKAENVIYAVDFGMAKQYRDPKTHIHRPYNEHKSLSGTARYMSINTHLGREQSRRDDLESMGHVFMYFLRGSLPWQGLKAATNKQKYEKIGEKKQMTPLKELCDGFPKEFMQYMVYVRNLSYDEKPDYDYLRSLFDSLLLRLNEVDDGRFDWSLINNGKGWQYSAVKQHAAQHRHAQEAAKQQIAVPQYTRSRQNLMQPNSKQLLVSSPYPSLQPLRNDTARNGRLGSSTAAPQSQPQLTLTSSGGQQQYGQRGVQIEQRLRKSNDASRTATPKSSSKKKFHLRLLSCCVAKPK</sequence>
<name>S9W5H7_SCHCR</name>
<dbReference type="OrthoDB" id="5800476at2759"/>
<dbReference type="OMA" id="HERHFIY"/>
<dbReference type="GO" id="GO:0032153">
    <property type="term" value="C:cell division site"/>
    <property type="evidence" value="ECO:0007669"/>
    <property type="project" value="EnsemblFungi"/>
</dbReference>
<dbReference type="HOGENOM" id="CLU_019279_1_0_1"/>
<evidence type="ECO:0000256" key="7">
    <source>
        <dbReference type="ARBA" id="ARBA00022741"/>
    </source>
</evidence>
<dbReference type="AlphaFoldDB" id="S9W5H7"/>
<dbReference type="Gene3D" id="1.10.510.10">
    <property type="entry name" value="Transferase(Phosphotransferase) domain 1"/>
    <property type="match status" value="1"/>
</dbReference>
<feature type="compositionally biased region" description="Polar residues" evidence="14">
    <location>
        <begin position="372"/>
        <end position="390"/>
    </location>
</feature>
<comment type="catalytic activity">
    <reaction evidence="11">
        <text>L-seryl-[protein] + ATP = O-phospho-L-seryl-[protein] + ADP + H(+)</text>
        <dbReference type="Rhea" id="RHEA:17989"/>
        <dbReference type="Rhea" id="RHEA-COMP:9863"/>
        <dbReference type="Rhea" id="RHEA-COMP:11604"/>
        <dbReference type="ChEBI" id="CHEBI:15378"/>
        <dbReference type="ChEBI" id="CHEBI:29999"/>
        <dbReference type="ChEBI" id="CHEBI:30616"/>
        <dbReference type="ChEBI" id="CHEBI:83421"/>
        <dbReference type="ChEBI" id="CHEBI:456216"/>
        <dbReference type="EC" id="2.7.11.1"/>
    </reaction>
</comment>
<evidence type="ECO:0000256" key="1">
    <source>
        <dbReference type="ARBA" id="ARBA00004496"/>
    </source>
</evidence>
<evidence type="ECO:0000256" key="8">
    <source>
        <dbReference type="ARBA" id="ARBA00022777"/>
    </source>
</evidence>
<organism evidence="16 17">
    <name type="scientific">Schizosaccharomyces cryophilus (strain OY26 / ATCC MYA-4695 / CBS 11777 / NBRC 106824 / NRRL Y48691)</name>
    <name type="common">Fission yeast</name>
    <dbReference type="NCBI Taxonomy" id="653667"/>
    <lineage>
        <taxon>Eukaryota</taxon>
        <taxon>Fungi</taxon>
        <taxon>Dikarya</taxon>
        <taxon>Ascomycota</taxon>
        <taxon>Taphrinomycotina</taxon>
        <taxon>Schizosaccharomycetes</taxon>
        <taxon>Schizosaccharomycetales</taxon>
        <taxon>Schizosaccharomycetaceae</taxon>
        <taxon>Schizosaccharomyces</taxon>
    </lineage>
</organism>
<dbReference type="EC" id="2.7.11.1" evidence="3"/>
<evidence type="ECO:0000256" key="10">
    <source>
        <dbReference type="ARBA" id="ARBA00047899"/>
    </source>
</evidence>
<keyword evidence="5 13" id="KW-0723">Serine/threonine-protein kinase</keyword>
<dbReference type="SUPFAM" id="SSF56112">
    <property type="entry name" value="Protein kinase-like (PK-like)"/>
    <property type="match status" value="1"/>
</dbReference>
<dbReference type="GO" id="GO:1903067">
    <property type="term" value="P:negative regulation of protein localization to cell tip"/>
    <property type="evidence" value="ECO:0007669"/>
    <property type="project" value="EnsemblFungi"/>
</dbReference>
<keyword evidence="9 12" id="KW-0067">ATP-binding</keyword>
<evidence type="ECO:0000256" key="5">
    <source>
        <dbReference type="ARBA" id="ARBA00022527"/>
    </source>
</evidence>
<dbReference type="InterPro" id="IPR000719">
    <property type="entry name" value="Prot_kinase_dom"/>
</dbReference>
<gene>
    <name evidence="16" type="ORF">SPOG_03753</name>
</gene>
<dbReference type="InterPro" id="IPR008271">
    <property type="entry name" value="Ser/Thr_kinase_AS"/>
</dbReference>
<dbReference type="eggNOG" id="KOG1165">
    <property type="taxonomic scope" value="Eukaryota"/>
</dbReference>
<feature type="compositionally biased region" description="Polar residues" evidence="14">
    <location>
        <begin position="353"/>
        <end position="363"/>
    </location>
</feature>
<evidence type="ECO:0000256" key="12">
    <source>
        <dbReference type="PROSITE-ProRule" id="PRU10141"/>
    </source>
</evidence>
<evidence type="ECO:0000256" key="13">
    <source>
        <dbReference type="RuleBase" id="RU000304"/>
    </source>
</evidence>
<proteinExistence type="inferred from homology"/>
<dbReference type="InterPro" id="IPR011009">
    <property type="entry name" value="Kinase-like_dom_sf"/>
</dbReference>
<dbReference type="GO" id="GO:0004674">
    <property type="term" value="F:protein serine/threonine kinase activity"/>
    <property type="evidence" value="ECO:0007669"/>
    <property type="project" value="UniProtKB-KW"/>
</dbReference>
<reference evidence="16 17" key="1">
    <citation type="journal article" date="2011" name="Science">
        <title>Comparative functional genomics of the fission yeasts.</title>
        <authorList>
            <person name="Rhind N."/>
            <person name="Chen Z."/>
            <person name="Yassour M."/>
            <person name="Thompson D.A."/>
            <person name="Haas B.J."/>
            <person name="Habib N."/>
            <person name="Wapinski I."/>
            <person name="Roy S."/>
            <person name="Lin M.F."/>
            <person name="Heiman D.I."/>
            <person name="Young S.K."/>
            <person name="Furuya K."/>
            <person name="Guo Y."/>
            <person name="Pidoux A."/>
            <person name="Chen H.M."/>
            <person name="Robbertse B."/>
            <person name="Goldberg J.M."/>
            <person name="Aoki K."/>
            <person name="Bayne E.H."/>
            <person name="Berlin A.M."/>
            <person name="Desjardins C.A."/>
            <person name="Dobbs E."/>
            <person name="Dukaj L."/>
            <person name="Fan L."/>
            <person name="FitzGerald M.G."/>
            <person name="French C."/>
            <person name="Gujja S."/>
            <person name="Hansen K."/>
            <person name="Keifenheim D."/>
            <person name="Levin J.Z."/>
            <person name="Mosher R.A."/>
            <person name="Mueller C.A."/>
            <person name="Pfiffner J."/>
            <person name="Priest M."/>
            <person name="Russ C."/>
            <person name="Smialowska A."/>
            <person name="Swoboda P."/>
            <person name="Sykes S.M."/>
            <person name="Vaughn M."/>
            <person name="Vengrova S."/>
            <person name="Yoder R."/>
            <person name="Zeng Q."/>
            <person name="Allshire R."/>
            <person name="Baulcombe D."/>
            <person name="Birren B.W."/>
            <person name="Brown W."/>
            <person name="Ekwall K."/>
            <person name="Kellis M."/>
            <person name="Leatherwood J."/>
            <person name="Levin H."/>
            <person name="Margalit H."/>
            <person name="Martienssen R."/>
            <person name="Nieduszynski C.A."/>
            <person name="Spatafora J.W."/>
            <person name="Friedman N."/>
            <person name="Dalgaard J.Z."/>
            <person name="Baumann P."/>
            <person name="Niki H."/>
            <person name="Regev A."/>
            <person name="Nusbaum C."/>
        </authorList>
    </citation>
    <scope>NUCLEOTIDE SEQUENCE [LARGE SCALE GENOMIC DNA]</scope>
    <source>
        <strain evidence="17">OY26 / ATCC MYA-4695 / CBS 11777 / NBRC 106824 / NRRL Y48691</strain>
    </source>
</reference>
<dbReference type="PROSITE" id="PS50011">
    <property type="entry name" value="PROTEIN_KINASE_DOM"/>
    <property type="match status" value="1"/>
</dbReference>
<feature type="region of interest" description="Disordered" evidence="14">
    <location>
        <begin position="353"/>
        <end position="425"/>
    </location>
</feature>
<dbReference type="EMBL" id="KE546988">
    <property type="protein sequence ID" value="EPY53215.1"/>
    <property type="molecule type" value="Genomic_DNA"/>
</dbReference>
<evidence type="ECO:0000256" key="11">
    <source>
        <dbReference type="ARBA" id="ARBA00048679"/>
    </source>
</evidence>
<dbReference type="SMART" id="SM00220">
    <property type="entry name" value="S_TKc"/>
    <property type="match status" value="1"/>
</dbReference>
<dbReference type="GO" id="GO:1904846">
    <property type="term" value="P:negative regulation of establishment of bipolar cell polarity"/>
    <property type="evidence" value="ECO:0007669"/>
    <property type="project" value="EnsemblFungi"/>
</dbReference>
<dbReference type="PROSITE" id="PS00107">
    <property type="entry name" value="PROTEIN_KINASE_ATP"/>
    <property type="match status" value="1"/>
</dbReference>
<dbReference type="PANTHER" id="PTHR11909">
    <property type="entry name" value="CASEIN KINASE-RELATED"/>
    <property type="match status" value="1"/>
</dbReference>
<dbReference type="STRING" id="653667.S9W5H7"/>
<dbReference type="Proteomes" id="UP000015464">
    <property type="component" value="Unassembled WGS sequence"/>
</dbReference>
<keyword evidence="8 16" id="KW-0418">Kinase</keyword>
<keyword evidence="17" id="KW-1185">Reference proteome</keyword>
<dbReference type="GO" id="GO:0071944">
    <property type="term" value="C:cell periphery"/>
    <property type="evidence" value="ECO:0007669"/>
    <property type="project" value="EnsemblFungi"/>
</dbReference>
<dbReference type="InterPro" id="IPR050235">
    <property type="entry name" value="CK1_Ser-Thr_kinase"/>
</dbReference>
<keyword evidence="4" id="KW-0963">Cytoplasm</keyword>
<protein>
    <recommendedName>
        <fullName evidence="3">non-specific serine/threonine protein kinase</fullName>
        <ecNumber evidence="3">2.7.11.1</ecNumber>
    </recommendedName>
</protein>
<comment type="subcellular location">
    <subcellularLocation>
        <location evidence="1">Cytoplasm</location>
    </subcellularLocation>
</comment>
<dbReference type="GO" id="GO:0051286">
    <property type="term" value="C:cell tip"/>
    <property type="evidence" value="ECO:0007669"/>
    <property type="project" value="EnsemblFungi"/>
</dbReference>
<evidence type="ECO:0000256" key="9">
    <source>
        <dbReference type="ARBA" id="ARBA00022840"/>
    </source>
</evidence>
<evidence type="ECO:0000259" key="15">
    <source>
        <dbReference type="PROSITE" id="PS50011"/>
    </source>
</evidence>
<dbReference type="Pfam" id="PF00069">
    <property type="entry name" value="Pkinase"/>
    <property type="match status" value="1"/>
</dbReference>
<feature type="binding site" evidence="12">
    <location>
        <position position="44"/>
    </location>
    <ligand>
        <name>ATP</name>
        <dbReference type="ChEBI" id="CHEBI:30616"/>
    </ligand>
</feature>
<dbReference type="GO" id="GO:0005737">
    <property type="term" value="C:cytoplasm"/>
    <property type="evidence" value="ECO:0007669"/>
    <property type="project" value="UniProtKB-SubCell"/>
</dbReference>
<feature type="compositionally biased region" description="Low complexity" evidence="14">
    <location>
        <begin position="391"/>
        <end position="404"/>
    </location>
</feature>
<keyword evidence="7 12" id="KW-0547">Nucleotide-binding</keyword>
<dbReference type="GO" id="GO:0005524">
    <property type="term" value="F:ATP binding"/>
    <property type="evidence" value="ECO:0007669"/>
    <property type="project" value="UniProtKB-UniRule"/>
</dbReference>
<evidence type="ECO:0000256" key="6">
    <source>
        <dbReference type="ARBA" id="ARBA00022679"/>
    </source>
</evidence>
<dbReference type="GO" id="GO:0007165">
    <property type="term" value="P:signal transduction"/>
    <property type="evidence" value="ECO:0007669"/>
    <property type="project" value="EnsemblFungi"/>
</dbReference>
<evidence type="ECO:0000256" key="3">
    <source>
        <dbReference type="ARBA" id="ARBA00012513"/>
    </source>
</evidence>
<evidence type="ECO:0000256" key="14">
    <source>
        <dbReference type="SAM" id="MobiDB-lite"/>
    </source>
</evidence>